<dbReference type="Proteomes" id="UP001652625">
    <property type="component" value="Chromosome 02"/>
</dbReference>
<protein>
    <recommendedName>
        <fullName evidence="2">FAD-dependent oxidoreductase domain-containing protein 1</fullName>
    </recommendedName>
</protein>
<evidence type="ECO:0000259" key="4">
    <source>
        <dbReference type="Pfam" id="PF01266"/>
    </source>
</evidence>
<feature type="domain" description="FAD dependent oxidoreductase" evidence="4">
    <location>
        <begin position="24"/>
        <end position="385"/>
    </location>
</feature>
<organism evidence="5 6">
    <name type="scientific">Hydra vulgaris</name>
    <name type="common">Hydra</name>
    <name type="synonym">Hydra attenuata</name>
    <dbReference type="NCBI Taxonomy" id="6087"/>
    <lineage>
        <taxon>Eukaryota</taxon>
        <taxon>Metazoa</taxon>
        <taxon>Cnidaria</taxon>
        <taxon>Hydrozoa</taxon>
        <taxon>Hydroidolina</taxon>
        <taxon>Anthoathecata</taxon>
        <taxon>Aplanulata</taxon>
        <taxon>Hydridae</taxon>
        <taxon>Hydra</taxon>
    </lineage>
</organism>
<evidence type="ECO:0000313" key="5">
    <source>
        <dbReference type="Proteomes" id="UP001652625"/>
    </source>
</evidence>
<dbReference type="PANTHER" id="PTHR13847:SF287">
    <property type="entry name" value="FAD-DEPENDENT OXIDOREDUCTASE DOMAIN-CONTAINING PROTEIN 1"/>
    <property type="match status" value="1"/>
</dbReference>
<name>A0ABM4BED4_HYDVU</name>
<evidence type="ECO:0000256" key="2">
    <source>
        <dbReference type="ARBA" id="ARBA00039785"/>
    </source>
</evidence>
<reference evidence="5" key="1">
    <citation type="submission" date="2025-05" db="UniProtKB">
        <authorList>
            <consortium name="RefSeq"/>
        </authorList>
    </citation>
    <scope>NUCLEOTIDE SEQUENCE [LARGE SCALE GENOMIC DNA]</scope>
</reference>
<dbReference type="SUPFAM" id="SSF51905">
    <property type="entry name" value="FAD/NAD(P)-binding domain"/>
    <property type="match status" value="1"/>
</dbReference>
<dbReference type="RefSeq" id="XP_065647289.1">
    <property type="nucleotide sequence ID" value="XM_065791217.1"/>
</dbReference>
<evidence type="ECO:0000313" key="6">
    <source>
        <dbReference type="RefSeq" id="XP_065647289.1"/>
    </source>
</evidence>
<dbReference type="InterPro" id="IPR036188">
    <property type="entry name" value="FAD/NAD-bd_sf"/>
</dbReference>
<dbReference type="InterPro" id="IPR006076">
    <property type="entry name" value="FAD-dep_OxRdtase"/>
</dbReference>
<proteinExistence type="predicted"/>
<gene>
    <name evidence="6" type="primary">LOC100205616</name>
</gene>
<dbReference type="GeneID" id="100205616"/>
<evidence type="ECO:0000256" key="3">
    <source>
        <dbReference type="ARBA" id="ARBA00046185"/>
    </source>
</evidence>
<keyword evidence="1" id="KW-0560">Oxidoreductase</keyword>
<dbReference type="PANTHER" id="PTHR13847">
    <property type="entry name" value="SARCOSINE DEHYDROGENASE-RELATED"/>
    <property type="match status" value="1"/>
</dbReference>
<comment type="function">
    <text evidence="3">Required for the assembly of the mitochondrial membrane respiratory chain NADH dehydrogenase (Complex I). Involved in mid-late stages of complex I assembly.</text>
</comment>
<reference evidence="6" key="2">
    <citation type="submission" date="2025-08" db="UniProtKB">
        <authorList>
            <consortium name="RefSeq"/>
        </authorList>
    </citation>
    <scope>IDENTIFICATION</scope>
</reference>
<dbReference type="Pfam" id="PF01266">
    <property type="entry name" value="DAO"/>
    <property type="match status" value="1"/>
</dbReference>
<dbReference type="Gene3D" id="3.30.9.10">
    <property type="entry name" value="D-Amino Acid Oxidase, subunit A, domain 2"/>
    <property type="match status" value="1"/>
</dbReference>
<accession>A0ABM4BED4</accession>
<keyword evidence="5" id="KW-1185">Reference proteome</keyword>
<sequence>MSFPNCFTPIFFKFLPRLRNIHYDVVIIGGGVMGSSSAYFLKFKEPSLKIAVVEKDSTYMKASSALSVSSIRQQFSCPENINLSRWSYNFLKNINKNLFIDGEAQAPDIQLFQSSYMFLASSLEGQKILESNISVQRKCGVDVEILSCNGLLNCYPWLNIDGIVAGSKCNANEGWFDGWSLLQAFRKKAVSLGVDYINGHCTHININSFVSSVQIMFDKESHILDCRHMVNAAGPWAGELMQLVNIHLPVLPRKRYVFVFDCPNGPGRLMPLTVDPTGVYCRPEGSGTLYLAGCSPSESDEPDCSNLDVNYDYFNEVIWPVLATRFIGMETLKLKHSWSGYYDYNTFDQNGIIGPHSDIPNLYFANGFSGHGIQQSPAVGNAISEYIIDGKFSVIDLHKFRYGRIRENKPIREINVV</sequence>
<dbReference type="Gene3D" id="3.50.50.60">
    <property type="entry name" value="FAD/NAD(P)-binding domain"/>
    <property type="match status" value="1"/>
</dbReference>
<evidence type="ECO:0000256" key="1">
    <source>
        <dbReference type="ARBA" id="ARBA00023002"/>
    </source>
</evidence>